<evidence type="ECO:0000313" key="2">
    <source>
        <dbReference type="Proteomes" id="UP001647509"/>
    </source>
</evidence>
<gene>
    <name evidence="1" type="ORF">KO493_08905</name>
</gene>
<dbReference type="EMBL" id="JAHKPD010000012">
    <property type="protein sequence ID" value="MBU2950814.1"/>
    <property type="molecule type" value="Genomic_DNA"/>
</dbReference>
<organism evidence="1 2">
    <name type="scientific">Pseudotamlana agarivorans</name>
    <dbReference type="NCBI Taxonomy" id="481183"/>
    <lineage>
        <taxon>Bacteria</taxon>
        <taxon>Pseudomonadati</taxon>
        <taxon>Bacteroidota</taxon>
        <taxon>Flavobacteriia</taxon>
        <taxon>Flavobacteriales</taxon>
        <taxon>Flavobacteriaceae</taxon>
        <taxon>Pseudotamlana</taxon>
    </lineage>
</organism>
<comment type="caution">
    <text evidence="1">The sequence shown here is derived from an EMBL/GenBank/DDBJ whole genome shotgun (WGS) entry which is preliminary data.</text>
</comment>
<keyword evidence="2" id="KW-1185">Reference proteome</keyword>
<sequence length="212" mass="24796">MKNNKFKKSLIVFLLVSSCVFSQDIIITKNKDSILSEVKEIRLDEISFHKANNLDGPLYVLSKSEIFEIIFKNGTSEKYAIGHIQSTLTKEQTKDFLKENIDKYCYDRSGKFQIIIEFEGDYMRFYRRAKNTDDVPRKRELYNFSKLCIFHKLSKRNQGISYINAEIPRFMDNSKGGAWKNSFKLVLRVNSHENGGKILDAMKHYHSLLTQN</sequence>
<dbReference type="Proteomes" id="UP001647509">
    <property type="component" value="Unassembled WGS sequence"/>
</dbReference>
<name>A0ACC5U923_9FLAO</name>
<accession>A0ACC5U923</accession>
<reference evidence="1" key="1">
    <citation type="submission" date="2021-05" db="EMBL/GenBank/DDBJ databases">
        <title>Draft genomes of bacteria isolated from model marine particles.</title>
        <authorList>
            <person name="Datta M.S."/>
            <person name="Schwartzman J.A."/>
            <person name="Enke T.N."/>
            <person name="Saavedra J."/>
            <person name="Cermak N."/>
            <person name="Cordero O.X."/>
        </authorList>
    </citation>
    <scope>NUCLEOTIDE SEQUENCE</scope>
    <source>
        <strain evidence="1">I2M19</strain>
    </source>
</reference>
<evidence type="ECO:0000313" key="1">
    <source>
        <dbReference type="EMBL" id="MBU2950814.1"/>
    </source>
</evidence>
<proteinExistence type="predicted"/>
<protein>
    <submittedName>
        <fullName evidence="1">Uncharacterized protein</fullName>
    </submittedName>
</protein>